<organism evidence="2 3">
    <name type="scientific">Leucocoprinus birnbaumii</name>
    <dbReference type="NCBI Taxonomy" id="56174"/>
    <lineage>
        <taxon>Eukaryota</taxon>
        <taxon>Fungi</taxon>
        <taxon>Dikarya</taxon>
        <taxon>Basidiomycota</taxon>
        <taxon>Agaricomycotina</taxon>
        <taxon>Agaricomycetes</taxon>
        <taxon>Agaricomycetidae</taxon>
        <taxon>Agaricales</taxon>
        <taxon>Agaricineae</taxon>
        <taxon>Agaricaceae</taxon>
        <taxon>Leucocoprinus</taxon>
    </lineage>
</organism>
<dbReference type="EMBL" id="JANIEX010000909">
    <property type="protein sequence ID" value="KAJ3562126.1"/>
    <property type="molecule type" value="Genomic_DNA"/>
</dbReference>
<evidence type="ECO:0000313" key="2">
    <source>
        <dbReference type="EMBL" id="KAJ3562126.1"/>
    </source>
</evidence>
<feature type="compositionally biased region" description="Basic and acidic residues" evidence="1">
    <location>
        <begin position="18"/>
        <end position="42"/>
    </location>
</feature>
<name>A0AAD5VJU3_9AGAR</name>
<dbReference type="Proteomes" id="UP001213000">
    <property type="component" value="Unassembled WGS sequence"/>
</dbReference>
<feature type="region of interest" description="Disordered" evidence="1">
    <location>
        <begin position="296"/>
        <end position="325"/>
    </location>
</feature>
<reference evidence="2" key="1">
    <citation type="submission" date="2022-07" db="EMBL/GenBank/DDBJ databases">
        <title>Genome Sequence of Leucocoprinus birnbaumii.</title>
        <authorList>
            <person name="Buettner E."/>
        </authorList>
    </citation>
    <scope>NUCLEOTIDE SEQUENCE</scope>
    <source>
        <strain evidence="2">VT141</strain>
    </source>
</reference>
<accession>A0AAD5VJU3</accession>
<keyword evidence="3" id="KW-1185">Reference proteome</keyword>
<gene>
    <name evidence="2" type="ORF">NP233_g9770</name>
</gene>
<comment type="caution">
    <text evidence="2">The sequence shown here is derived from an EMBL/GenBank/DDBJ whole genome shotgun (WGS) entry which is preliminary data.</text>
</comment>
<proteinExistence type="predicted"/>
<evidence type="ECO:0000313" key="3">
    <source>
        <dbReference type="Proteomes" id="UP001213000"/>
    </source>
</evidence>
<protein>
    <submittedName>
        <fullName evidence="2">Uncharacterized protein</fullName>
    </submittedName>
</protein>
<feature type="compositionally biased region" description="Polar residues" evidence="1">
    <location>
        <begin position="300"/>
        <end position="319"/>
    </location>
</feature>
<evidence type="ECO:0000256" key="1">
    <source>
        <dbReference type="SAM" id="MobiDB-lite"/>
    </source>
</evidence>
<dbReference type="AlphaFoldDB" id="A0AAD5VJU3"/>
<feature type="region of interest" description="Disordered" evidence="1">
    <location>
        <begin position="1"/>
        <end position="46"/>
    </location>
</feature>
<feature type="region of interest" description="Disordered" evidence="1">
    <location>
        <begin position="465"/>
        <end position="497"/>
    </location>
</feature>
<sequence length="497" mass="54680">MRRKPCTVDWKASMAKAKSQEIGRRMAELREADESEPRESNLKHYHQAKSDLVNNATQEDRDHYAAEAEEMNRKRNGPPTLEDIFFGQREIIYQLQDSVSDHLGWEPGQSGDAVCYVVAAFRDQTNRIKVDVTFASNKKVNNNNPLALVVTKAYRDHVHKAFKKFANDLLPRHKLDGTVPEVMLTEGGELIFPPVAVEEVAPQIIKELLRRFIIGSWEKSSGLGCPRTADDLPWTELENADGCERYLESYQHFSSLSTFNPDEMTHSELTSLVEAIGGTTGSLVFRRAEPTVRSFVPSPAKSSISSVDDPTRSALQSPGTMPGRDISLENILSVNNNNALDVENSPQPPTLGIRSGAEASSPINNSLASEVLSIDDEAAVSQPLPVTIHLLTIDSTPSPVENPPNIMPIEMALPPDKAVKRRKTTGLRVVHNNEDITTTQNLATPISDLPAALRYSAFISFPKPPLTITASRRGSRSQKAPARADATPRKHSGASRA</sequence>